<evidence type="ECO:0000259" key="2">
    <source>
        <dbReference type="Pfam" id="PF07486"/>
    </source>
</evidence>
<evidence type="ECO:0000313" key="3">
    <source>
        <dbReference type="EMBL" id="MXO90599.1"/>
    </source>
</evidence>
<dbReference type="Gene3D" id="1.10.10.2520">
    <property type="entry name" value="Cell wall hydrolase SleB, domain 1"/>
    <property type="match status" value="1"/>
</dbReference>
<dbReference type="InterPro" id="IPR018247">
    <property type="entry name" value="EF_Hand_1_Ca_BS"/>
</dbReference>
<protein>
    <submittedName>
        <fullName evidence="3">Cell wall hydrolase</fullName>
    </submittedName>
</protein>
<keyword evidence="3" id="KW-0378">Hydrolase</keyword>
<feature type="domain" description="Cell wall hydrolase SleB" evidence="2">
    <location>
        <begin position="165"/>
        <end position="273"/>
    </location>
</feature>
<keyword evidence="4" id="KW-1185">Reference proteome</keyword>
<accession>A0A844ZYR4</accession>
<dbReference type="OrthoDB" id="9785345at2"/>
<dbReference type="EMBL" id="WTYX01000001">
    <property type="protein sequence ID" value="MXO90599.1"/>
    <property type="molecule type" value="Genomic_DNA"/>
</dbReference>
<dbReference type="InterPro" id="IPR042047">
    <property type="entry name" value="SleB_dom1"/>
</dbReference>
<proteinExistence type="predicted"/>
<reference evidence="3 4" key="1">
    <citation type="submission" date="2019-12" db="EMBL/GenBank/DDBJ databases">
        <title>Genomic-based taxomic classification of the family Erythrobacteraceae.</title>
        <authorList>
            <person name="Xu L."/>
        </authorList>
    </citation>
    <scope>NUCLEOTIDE SEQUENCE [LARGE SCALE GENOMIC DNA]</scope>
    <source>
        <strain evidence="3 4">KCTC 52763</strain>
    </source>
</reference>
<name>A0A844ZYR4_9SPHN</name>
<organism evidence="3 4">
    <name type="scientific">Pontixanthobacter aquaemixtae</name>
    <dbReference type="NCBI Taxonomy" id="1958940"/>
    <lineage>
        <taxon>Bacteria</taxon>
        <taxon>Pseudomonadati</taxon>
        <taxon>Pseudomonadota</taxon>
        <taxon>Alphaproteobacteria</taxon>
        <taxon>Sphingomonadales</taxon>
        <taxon>Erythrobacteraceae</taxon>
        <taxon>Pontixanthobacter</taxon>
    </lineage>
</organism>
<evidence type="ECO:0000313" key="4">
    <source>
        <dbReference type="Proteomes" id="UP000442714"/>
    </source>
</evidence>
<evidence type="ECO:0000256" key="1">
    <source>
        <dbReference type="SAM" id="MobiDB-lite"/>
    </source>
</evidence>
<comment type="caution">
    <text evidence="3">The sequence shown here is derived from an EMBL/GenBank/DDBJ whole genome shotgun (WGS) entry which is preliminary data.</text>
</comment>
<dbReference type="Pfam" id="PF07486">
    <property type="entry name" value="Hydrolase_2"/>
    <property type="match status" value="1"/>
</dbReference>
<sequence>MSRKRPSLFAWLRKAGGLRSLRELKFSDVLGAQHRGRRILALAAAIAVPAVAAPGDWQDFGLNKADVALVPEVQAMPFEQPGNNFPGSAFYFLEDTPRVAVEAQGDEALALFDMSGTGEIEAAELAAASNAGPAARRFFSAGSGITQARALQCLTNAVYYEAASEATGGQRAVAQVVLNRVAHPSYPNSVCGVVFQGSERRTGCQFSFTCDGSMNRKPGSAAWARARSVAQDALSGRVYEAVGLATHYHTIWIHPYWAPSLDHIGTIGAHRFYKWKGNAGKPAAFRAAYAGIEPSAKPSARQAADTGIPSANDVADPLALQRAFEAAREKAVRENAQPKPRAPAPNYAPQIEARGGDRIFTADNLPDSGGVKEEYRNSGRWINEPN</sequence>
<feature type="region of interest" description="Disordered" evidence="1">
    <location>
        <begin position="329"/>
        <end position="386"/>
    </location>
</feature>
<dbReference type="PROSITE" id="PS00018">
    <property type="entry name" value="EF_HAND_1"/>
    <property type="match status" value="1"/>
</dbReference>
<dbReference type="Proteomes" id="UP000442714">
    <property type="component" value="Unassembled WGS sequence"/>
</dbReference>
<gene>
    <name evidence="3" type="ORF">GRI41_07185</name>
</gene>
<dbReference type="GO" id="GO:0016787">
    <property type="term" value="F:hydrolase activity"/>
    <property type="evidence" value="ECO:0007669"/>
    <property type="project" value="UniProtKB-KW"/>
</dbReference>
<dbReference type="AlphaFoldDB" id="A0A844ZYR4"/>
<dbReference type="InterPro" id="IPR011105">
    <property type="entry name" value="Cell_wall_hydrolase_SleB"/>
</dbReference>